<evidence type="ECO:0000313" key="2">
    <source>
        <dbReference type="EMBL" id="MFD2936738.1"/>
    </source>
</evidence>
<accession>A0ABW6AQP8</accession>
<keyword evidence="1" id="KW-0732">Signal</keyword>
<dbReference type="Proteomes" id="UP001597512">
    <property type="component" value="Unassembled WGS sequence"/>
</dbReference>
<evidence type="ECO:0000256" key="1">
    <source>
        <dbReference type="SAM" id="SignalP"/>
    </source>
</evidence>
<protein>
    <submittedName>
        <fullName evidence="2">Uncharacterized protein</fullName>
    </submittedName>
</protein>
<organism evidence="2 3">
    <name type="scientific">Spirosoma flavum</name>
    <dbReference type="NCBI Taxonomy" id="2048557"/>
    <lineage>
        <taxon>Bacteria</taxon>
        <taxon>Pseudomonadati</taxon>
        <taxon>Bacteroidota</taxon>
        <taxon>Cytophagia</taxon>
        <taxon>Cytophagales</taxon>
        <taxon>Cytophagaceae</taxon>
        <taxon>Spirosoma</taxon>
    </lineage>
</organism>
<proteinExistence type="predicted"/>
<feature type="chain" id="PRO_5047423759" evidence="1">
    <location>
        <begin position="19"/>
        <end position="539"/>
    </location>
</feature>
<keyword evidence="3" id="KW-1185">Reference proteome</keyword>
<reference evidence="3" key="1">
    <citation type="journal article" date="2019" name="Int. J. Syst. Evol. Microbiol.">
        <title>The Global Catalogue of Microorganisms (GCM) 10K type strain sequencing project: providing services to taxonomists for standard genome sequencing and annotation.</title>
        <authorList>
            <consortium name="The Broad Institute Genomics Platform"/>
            <consortium name="The Broad Institute Genome Sequencing Center for Infectious Disease"/>
            <person name="Wu L."/>
            <person name="Ma J."/>
        </authorList>
    </citation>
    <scope>NUCLEOTIDE SEQUENCE [LARGE SCALE GENOMIC DNA]</scope>
    <source>
        <strain evidence="3">KCTC 52490</strain>
    </source>
</reference>
<dbReference type="PROSITE" id="PS51257">
    <property type="entry name" value="PROKAR_LIPOPROTEIN"/>
    <property type="match status" value="1"/>
</dbReference>
<sequence>MHLRYLIYSLLVFIVAVAACHNPLDGVTIGLKDPIQDGVVECHFYDPANNPLPQDNLIKITGADAAQVVTTVNTTHYKINSDGNLLVAASPIAILSPQKPFRFNLVVEAEDYLTIVQPFVLTGVNRQTRTIRRINILKPPRTLNAAQTTGNASSDGTVGATFGLTTAAQNSDADHATVTLQAGTKLTDRDGTVIGGDLTLAVIHTNARNDEATSYIPGGGILSSVAGRNGGPSLGNLRLLSVAGSVTMQVYNGSYGLATNLSPSIHWTMDLNPTAYNARAGRVIQEGDSIPLFSYDDFTYRWQEEKPGVVKRNKQTSRLEYQADAAYTAAYVVGWTESICTVGPIFKVSSKLANVDVNYLCKLIDVTTGKQVSAFYTNVNNGSLIRIYNQSKNRKLKLQVYDETDAWGKGAKGGLIAESGPGVTCDLTPVAINLVTLPVPPVMKLEFYFSCPGGKTLDESSLPALIKTQYSEVGKENWHDLITTTRTQRTTTSYKLKVGHSYDFRASTDGGATWPLRQDNYSVDKPEWTLKIRAEMYCK</sequence>
<dbReference type="EMBL" id="JBHUOM010000023">
    <property type="protein sequence ID" value="MFD2936738.1"/>
    <property type="molecule type" value="Genomic_DNA"/>
</dbReference>
<feature type="signal peptide" evidence="1">
    <location>
        <begin position="1"/>
        <end position="18"/>
    </location>
</feature>
<dbReference type="RefSeq" id="WP_381505814.1">
    <property type="nucleotide sequence ID" value="NZ_JBHUOM010000023.1"/>
</dbReference>
<evidence type="ECO:0000313" key="3">
    <source>
        <dbReference type="Proteomes" id="UP001597512"/>
    </source>
</evidence>
<name>A0ABW6AQP8_9BACT</name>
<comment type="caution">
    <text evidence="2">The sequence shown here is derived from an EMBL/GenBank/DDBJ whole genome shotgun (WGS) entry which is preliminary data.</text>
</comment>
<gene>
    <name evidence="2" type="ORF">ACFS25_23355</name>
</gene>